<sequence length="147" mass="16638">MQDAIEAILQAYGVLDEFIALEGLAESEALWHIEILPQASSTFSQPLVIARISNTVILAHYSTETWDVVYDPLMEYNVTLKKWTPLCLQRHYEGHFKVADGGISLEEAQKFGREWAARLIERGYHDIAVGQLRRVATSRHSTVPSKL</sequence>
<dbReference type="VEuPathDB" id="FungiDB:SeMB42_g00567"/>
<accession>A0A507DRL8</accession>
<comment type="caution">
    <text evidence="1">The sequence shown here is derived from an EMBL/GenBank/DDBJ whole genome shotgun (WGS) entry which is preliminary data.</text>
</comment>
<proteinExistence type="predicted"/>
<evidence type="ECO:0000313" key="1">
    <source>
        <dbReference type="EMBL" id="TPX53892.1"/>
    </source>
</evidence>
<organism evidence="1 2">
    <name type="scientific">Synchytrium endobioticum</name>
    <dbReference type="NCBI Taxonomy" id="286115"/>
    <lineage>
        <taxon>Eukaryota</taxon>
        <taxon>Fungi</taxon>
        <taxon>Fungi incertae sedis</taxon>
        <taxon>Chytridiomycota</taxon>
        <taxon>Chytridiomycota incertae sedis</taxon>
        <taxon>Chytridiomycetes</taxon>
        <taxon>Synchytriales</taxon>
        <taxon>Synchytriaceae</taxon>
        <taxon>Synchytrium</taxon>
    </lineage>
</organism>
<dbReference type="Proteomes" id="UP000317494">
    <property type="component" value="Unassembled WGS sequence"/>
</dbReference>
<dbReference type="EMBL" id="QEAN01000011">
    <property type="protein sequence ID" value="TPX53892.1"/>
    <property type="molecule type" value="Genomic_DNA"/>
</dbReference>
<keyword evidence="2" id="KW-1185">Reference proteome</keyword>
<gene>
    <name evidence="1" type="ORF">SeMB42_g00567</name>
</gene>
<name>A0A507DRL8_9FUNG</name>
<evidence type="ECO:0000313" key="2">
    <source>
        <dbReference type="Proteomes" id="UP000317494"/>
    </source>
</evidence>
<dbReference type="STRING" id="286115.A0A507DRL8"/>
<dbReference type="AlphaFoldDB" id="A0A507DRL8"/>
<protein>
    <submittedName>
        <fullName evidence="1">Uncharacterized protein</fullName>
    </submittedName>
</protein>
<reference evidence="1 2" key="1">
    <citation type="journal article" date="2019" name="Sci. Rep.">
        <title>Comparative genomics of chytrid fungi reveal insights into the obligate biotrophic and pathogenic lifestyle of Synchytrium endobioticum.</title>
        <authorList>
            <person name="van de Vossenberg B.T.L.H."/>
            <person name="Warris S."/>
            <person name="Nguyen H.D.T."/>
            <person name="van Gent-Pelzer M.P.E."/>
            <person name="Joly D.L."/>
            <person name="van de Geest H.C."/>
            <person name="Bonants P.J.M."/>
            <person name="Smith D.S."/>
            <person name="Levesque C.A."/>
            <person name="van der Lee T.A.J."/>
        </authorList>
    </citation>
    <scope>NUCLEOTIDE SEQUENCE [LARGE SCALE GENOMIC DNA]</scope>
    <source>
        <strain evidence="1 2">MB42</strain>
    </source>
</reference>